<dbReference type="Gene3D" id="2.115.10.20">
    <property type="entry name" value="Glycosyl hydrolase domain, family 43"/>
    <property type="match status" value="1"/>
</dbReference>
<keyword evidence="4 8" id="KW-0378">Hydrolase</keyword>
<feature type="chain" id="PRO_5016061382" evidence="9">
    <location>
        <begin position="23"/>
        <end position="457"/>
    </location>
</feature>
<sequence length="457" mass="51048">MNLFSKLSWMGTLLLGTFAIQAQNPIVQTYFTADPAPMVHDGTVYLYTSHDEDSTVNNFFTMYDWRCYSSKDMVNWTDHGAVASLKNFKWLDKTNGAWAVQCIERNGKFYLYVPIHGEGISVLVADAPTGPFRDPLGKRLIESDHLWQDIDPTVAIDDDGQAYLYWGNPSLWYVKLNEDMVSYDKSIGDNGIVSIEMTAEAFGAKTGRDGKPGTTYTEGPWFYKRNGLFYMVYAAEGIPEYIAYSTATSPMGPWTYRGHIMKRADHLAFTNHAGIIDFMGNSYFFYHDHSLSKGQGFKRSTSVEQFAYNADGSIPLITPTKTGITQSVANLDPYKRVEAETIAWSEGVKTAGNSQTGVYVTKIENGDYLIVRSVDFSSGAKLVEAMVSPLYGGKIEIRIDKIDDPVVATIIVDPQGGGGKWKTVSAPVSNLSGVHDVYFVFKGEKDLFDFDWWQFSK</sequence>
<evidence type="ECO:0000256" key="7">
    <source>
        <dbReference type="PIRSR" id="PIRSR606710-2"/>
    </source>
</evidence>
<dbReference type="PANTHER" id="PTHR43772:SF2">
    <property type="entry name" value="PUTATIVE (AFU_ORTHOLOGUE AFUA_2G04480)-RELATED"/>
    <property type="match status" value="1"/>
</dbReference>
<comment type="caution">
    <text evidence="11">The sequence shown here is derived from an EMBL/GenBank/DDBJ whole genome shotgun (WGS) entry which is preliminary data.</text>
</comment>
<dbReference type="RefSeq" id="WP_111445225.1">
    <property type="nucleotide sequence ID" value="NZ_QKZK01000010.1"/>
</dbReference>
<reference evidence="11 12" key="1">
    <citation type="submission" date="2018-06" db="EMBL/GenBank/DDBJ databases">
        <title>Genomic Encyclopedia of Archaeal and Bacterial Type Strains, Phase II (KMG-II): from individual species to whole genera.</title>
        <authorList>
            <person name="Goeker M."/>
        </authorList>
    </citation>
    <scope>NUCLEOTIDE SEQUENCE [LARGE SCALE GENOMIC DNA]</scope>
    <source>
        <strain evidence="11 12">DSM 6779</strain>
    </source>
</reference>
<evidence type="ECO:0000256" key="3">
    <source>
        <dbReference type="ARBA" id="ARBA00022729"/>
    </source>
</evidence>
<keyword evidence="2" id="KW-0624">Polysaccharide degradation</keyword>
<feature type="site" description="Important for catalytic activity, responsible for pKa modulation of the active site Glu and correct orientation of both the proton donor and substrate" evidence="7">
    <location>
        <position position="151"/>
    </location>
</feature>
<organism evidence="11 12">
    <name type="scientific">Breznakibacter xylanolyticus</name>
    <dbReference type="NCBI Taxonomy" id="990"/>
    <lineage>
        <taxon>Bacteria</taxon>
        <taxon>Pseudomonadati</taxon>
        <taxon>Bacteroidota</taxon>
        <taxon>Bacteroidia</taxon>
        <taxon>Marinilabiliales</taxon>
        <taxon>Marinilabiliaceae</taxon>
        <taxon>Breznakibacter</taxon>
    </lineage>
</organism>
<dbReference type="Pfam" id="PF04616">
    <property type="entry name" value="Glyco_hydro_43"/>
    <property type="match status" value="1"/>
</dbReference>
<keyword evidence="3 9" id="KW-0732">Signal</keyword>
<dbReference type="AlphaFoldDB" id="A0A2W7NVA5"/>
<evidence type="ECO:0000256" key="1">
    <source>
        <dbReference type="ARBA" id="ARBA00009865"/>
    </source>
</evidence>
<dbReference type="PANTHER" id="PTHR43772">
    <property type="entry name" value="ENDO-1,4-BETA-XYLANASE"/>
    <property type="match status" value="1"/>
</dbReference>
<keyword evidence="5" id="KW-0119">Carbohydrate metabolism</keyword>
<gene>
    <name evidence="11" type="ORF">LX69_01541</name>
</gene>
<evidence type="ECO:0000256" key="8">
    <source>
        <dbReference type="RuleBase" id="RU361187"/>
    </source>
</evidence>
<dbReference type="GO" id="GO:0030246">
    <property type="term" value="F:carbohydrate binding"/>
    <property type="evidence" value="ECO:0007669"/>
    <property type="project" value="InterPro"/>
</dbReference>
<dbReference type="GO" id="GO:0045493">
    <property type="term" value="P:xylan catabolic process"/>
    <property type="evidence" value="ECO:0007669"/>
    <property type="project" value="UniProtKB-KW"/>
</dbReference>
<dbReference type="CDD" id="cd18618">
    <property type="entry name" value="GH43_Xsa43E-like"/>
    <property type="match status" value="1"/>
</dbReference>
<dbReference type="Pfam" id="PF03422">
    <property type="entry name" value="CBM_6"/>
    <property type="match status" value="1"/>
</dbReference>
<dbReference type="InterPro" id="IPR005084">
    <property type="entry name" value="CBM6"/>
</dbReference>
<evidence type="ECO:0000256" key="6">
    <source>
        <dbReference type="ARBA" id="ARBA00023295"/>
    </source>
</evidence>
<dbReference type="InterPro" id="IPR023296">
    <property type="entry name" value="Glyco_hydro_beta-prop_sf"/>
</dbReference>
<proteinExistence type="inferred from homology"/>
<dbReference type="GO" id="GO:0004553">
    <property type="term" value="F:hydrolase activity, hydrolyzing O-glycosyl compounds"/>
    <property type="evidence" value="ECO:0007669"/>
    <property type="project" value="InterPro"/>
</dbReference>
<dbReference type="InterPro" id="IPR006584">
    <property type="entry name" value="Cellulose-bd_IV"/>
</dbReference>
<dbReference type="InterPro" id="IPR008979">
    <property type="entry name" value="Galactose-bd-like_sf"/>
</dbReference>
<comment type="similarity">
    <text evidence="1 8">Belongs to the glycosyl hydrolase 43 family.</text>
</comment>
<evidence type="ECO:0000313" key="12">
    <source>
        <dbReference type="Proteomes" id="UP000249239"/>
    </source>
</evidence>
<dbReference type="SMART" id="SM00606">
    <property type="entry name" value="CBD_IV"/>
    <property type="match status" value="1"/>
</dbReference>
<evidence type="ECO:0000259" key="10">
    <source>
        <dbReference type="PROSITE" id="PS51175"/>
    </source>
</evidence>
<feature type="signal peptide" evidence="9">
    <location>
        <begin position="1"/>
        <end position="22"/>
    </location>
</feature>
<evidence type="ECO:0000256" key="5">
    <source>
        <dbReference type="ARBA" id="ARBA00023277"/>
    </source>
</evidence>
<dbReference type="CDD" id="cd04084">
    <property type="entry name" value="CBM6_xylanase-like"/>
    <property type="match status" value="1"/>
</dbReference>
<dbReference type="Gene3D" id="2.60.120.260">
    <property type="entry name" value="Galactose-binding domain-like"/>
    <property type="match status" value="1"/>
</dbReference>
<dbReference type="OrthoDB" id="3308423at2"/>
<dbReference type="SUPFAM" id="SSF75005">
    <property type="entry name" value="Arabinanase/levansucrase/invertase"/>
    <property type="match status" value="1"/>
</dbReference>
<feature type="domain" description="CBM6" evidence="10">
    <location>
        <begin position="335"/>
        <end position="456"/>
    </location>
</feature>
<keyword evidence="6 8" id="KW-0326">Glycosidase</keyword>
<evidence type="ECO:0000313" key="11">
    <source>
        <dbReference type="EMBL" id="PZX17226.1"/>
    </source>
</evidence>
<dbReference type="Proteomes" id="UP000249239">
    <property type="component" value="Unassembled WGS sequence"/>
</dbReference>
<dbReference type="InterPro" id="IPR052176">
    <property type="entry name" value="Glycosyl_Hydrlase_43_Enz"/>
</dbReference>
<dbReference type="SUPFAM" id="SSF49785">
    <property type="entry name" value="Galactose-binding domain-like"/>
    <property type="match status" value="1"/>
</dbReference>
<dbReference type="EMBL" id="QKZK01000010">
    <property type="protein sequence ID" value="PZX17226.1"/>
    <property type="molecule type" value="Genomic_DNA"/>
</dbReference>
<evidence type="ECO:0000256" key="9">
    <source>
        <dbReference type="SAM" id="SignalP"/>
    </source>
</evidence>
<evidence type="ECO:0000256" key="2">
    <source>
        <dbReference type="ARBA" id="ARBA00022651"/>
    </source>
</evidence>
<dbReference type="PROSITE" id="PS51175">
    <property type="entry name" value="CBM6"/>
    <property type="match status" value="1"/>
</dbReference>
<name>A0A2W7NVA5_9BACT</name>
<accession>A0A2W7NVA5</accession>
<keyword evidence="12" id="KW-1185">Reference proteome</keyword>
<dbReference type="InterPro" id="IPR006710">
    <property type="entry name" value="Glyco_hydro_43"/>
</dbReference>
<evidence type="ECO:0000256" key="4">
    <source>
        <dbReference type="ARBA" id="ARBA00022801"/>
    </source>
</evidence>
<protein>
    <submittedName>
        <fullName evidence="11">Carbohydrate binding protein with CBM6 domain</fullName>
    </submittedName>
</protein>
<keyword evidence="2" id="KW-0858">Xylan degradation</keyword>